<gene>
    <name evidence="1" type="ORF">AVEN_201926_1</name>
</gene>
<name>A0A4Y2UK79_ARAVE</name>
<proteinExistence type="predicted"/>
<protein>
    <recommendedName>
        <fullName evidence="3">Reverse transcriptase domain-containing protein</fullName>
    </recommendedName>
</protein>
<reference evidence="1 2" key="1">
    <citation type="journal article" date="2019" name="Sci. Rep.">
        <title>Orb-weaving spider Araneus ventricosus genome elucidates the spidroin gene catalogue.</title>
        <authorList>
            <person name="Kono N."/>
            <person name="Nakamura H."/>
            <person name="Ohtoshi R."/>
            <person name="Moran D.A.P."/>
            <person name="Shinohara A."/>
            <person name="Yoshida Y."/>
            <person name="Fujiwara M."/>
            <person name="Mori M."/>
            <person name="Tomita M."/>
            <person name="Arakawa K."/>
        </authorList>
    </citation>
    <scope>NUCLEOTIDE SEQUENCE [LARGE SCALE GENOMIC DNA]</scope>
</reference>
<keyword evidence="2" id="KW-1185">Reference proteome</keyword>
<comment type="caution">
    <text evidence="1">The sequence shown here is derived from an EMBL/GenBank/DDBJ whole genome shotgun (WGS) entry which is preliminary data.</text>
</comment>
<accession>A0A4Y2UK79</accession>
<dbReference type="OrthoDB" id="3261222at2759"/>
<dbReference type="EMBL" id="BGPR01036732">
    <property type="protein sequence ID" value="GBO12066.1"/>
    <property type="molecule type" value="Genomic_DNA"/>
</dbReference>
<sequence>MESTRKDAPKAPAQVQLSGTWWPMKCSSKTGPKGCTCRHLQMISSFWSGTKQEVKSLANKALQTFKTWTDKRKLKISLDKTNYLHINKNRSGPIWYSGIKWGQNNIKRASVIKYLGVLIDDKLKFVAHLPETKNKSLILHQGLKNVAGTSWGLSKNIRRQLYRTLVERVILYASAAWAHNITARHQKLLSSIQRKFLLNITGAYSTTQRRLSRS</sequence>
<organism evidence="1 2">
    <name type="scientific">Araneus ventricosus</name>
    <name type="common">Orbweaver spider</name>
    <name type="synonym">Epeira ventricosa</name>
    <dbReference type="NCBI Taxonomy" id="182803"/>
    <lineage>
        <taxon>Eukaryota</taxon>
        <taxon>Metazoa</taxon>
        <taxon>Ecdysozoa</taxon>
        <taxon>Arthropoda</taxon>
        <taxon>Chelicerata</taxon>
        <taxon>Arachnida</taxon>
        <taxon>Araneae</taxon>
        <taxon>Araneomorphae</taxon>
        <taxon>Entelegynae</taxon>
        <taxon>Araneoidea</taxon>
        <taxon>Araneidae</taxon>
        <taxon>Araneus</taxon>
    </lineage>
</organism>
<evidence type="ECO:0000313" key="1">
    <source>
        <dbReference type="EMBL" id="GBO12066.1"/>
    </source>
</evidence>
<dbReference type="AlphaFoldDB" id="A0A4Y2UK79"/>
<dbReference type="Proteomes" id="UP000499080">
    <property type="component" value="Unassembled WGS sequence"/>
</dbReference>
<evidence type="ECO:0008006" key="3">
    <source>
        <dbReference type="Google" id="ProtNLM"/>
    </source>
</evidence>
<evidence type="ECO:0000313" key="2">
    <source>
        <dbReference type="Proteomes" id="UP000499080"/>
    </source>
</evidence>